<evidence type="ECO:0000313" key="2">
    <source>
        <dbReference type="Proteomes" id="UP000054995"/>
    </source>
</evidence>
<sequence>MPVFSALLLKIHDPLNATSLYVVMMELFYKASKFLRRID</sequence>
<proteinExistence type="predicted"/>
<gene>
    <name evidence="1" type="ORF">T4D_187</name>
</gene>
<evidence type="ECO:0000313" key="1">
    <source>
        <dbReference type="EMBL" id="KRY63407.1"/>
    </source>
</evidence>
<dbReference type="EMBL" id="JYDT01002351">
    <property type="protein sequence ID" value="KRY63407.1"/>
    <property type="molecule type" value="Genomic_DNA"/>
</dbReference>
<keyword evidence="2" id="KW-1185">Reference proteome</keyword>
<comment type="caution">
    <text evidence="1">The sequence shown here is derived from an EMBL/GenBank/DDBJ whole genome shotgun (WGS) entry which is preliminary data.</text>
</comment>
<name>A0A0V1DPB0_TRIPS</name>
<protein>
    <submittedName>
        <fullName evidence="1">Uncharacterized protein</fullName>
    </submittedName>
</protein>
<dbReference type="Proteomes" id="UP000054995">
    <property type="component" value="Unassembled WGS sequence"/>
</dbReference>
<organism evidence="1 2">
    <name type="scientific">Trichinella pseudospiralis</name>
    <name type="common">Parasitic roundworm</name>
    <dbReference type="NCBI Taxonomy" id="6337"/>
    <lineage>
        <taxon>Eukaryota</taxon>
        <taxon>Metazoa</taxon>
        <taxon>Ecdysozoa</taxon>
        <taxon>Nematoda</taxon>
        <taxon>Enoplea</taxon>
        <taxon>Dorylaimia</taxon>
        <taxon>Trichinellida</taxon>
        <taxon>Trichinellidae</taxon>
        <taxon>Trichinella</taxon>
    </lineage>
</organism>
<accession>A0A0V1DPB0</accession>
<reference evidence="1 2" key="1">
    <citation type="submission" date="2015-01" db="EMBL/GenBank/DDBJ databases">
        <title>Evolution of Trichinella species and genotypes.</title>
        <authorList>
            <person name="Korhonen P.K."/>
            <person name="Edoardo P."/>
            <person name="Giuseppe L.R."/>
            <person name="Gasser R.B."/>
        </authorList>
    </citation>
    <scope>NUCLEOTIDE SEQUENCE [LARGE SCALE GENOMIC DNA]</scope>
    <source>
        <strain evidence="1">ISS470</strain>
    </source>
</reference>
<dbReference type="AlphaFoldDB" id="A0A0V1DPB0"/>